<dbReference type="Gene3D" id="1.20.144.10">
    <property type="entry name" value="Phosphatidic acid phosphatase type 2/haloperoxidase"/>
    <property type="match status" value="1"/>
</dbReference>
<keyword evidence="1" id="KW-0812">Transmembrane</keyword>
<protein>
    <submittedName>
        <fullName evidence="3">Phosphatase PAP2 family protein</fullName>
    </submittedName>
</protein>
<evidence type="ECO:0000313" key="4">
    <source>
        <dbReference type="Proteomes" id="UP000440096"/>
    </source>
</evidence>
<feature type="transmembrane region" description="Helical" evidence="1">
    <location>
        <begin position="124"/>
        <end position="144"/>
    </location>
</feature>
<keyword evidence="1" id="KW-1133">Transmembrane helix</keyword>
<name>A0A6N7Z980_9PSEU</name>
<dbReference type="SUPFAM" id="SSF48317">
    <property type="entry name" value="Acid phosphatase/Vanadium-dependent haloperoxidase"/>
    <property type="match status" value="1"/>
</dbReference>
<gene>
    <name evidence="3" type="ORF">GKO32_30540</name>
</gene>
<dbReference type="SMART" id="SM00014">
    <property type="entry name" value="acidPPc"/>
    <property type="match status" value="1"/>
</dbReference>
<proteinExistence type="predicted"/>
<evidence type="ECO:0000313" key="3">
    <source>
        <dbReference type="EMBL" id="MTD58286.1"/>
    </source>
</evidence>
<feature type="domain" description="Phosphatidic acid phosphatase type 2/haloperoxidase" evidence="2">
    <location>
        <begin position="85"/>
        <end position="192"/>
    </location>
</feature>
<comment type="caution">
    <text evidence="3">The sequence shown here is derived from an EMBL/GenBank/DDBJ whole genome shotgun (WGS) entry which is preliminary data.</text>
</comment>
<keyword evidence="4" id="KW-1185">Reference proteome</keyword>
<dbReference type="InterPro" id="IPR000326">
    <property type="entry name" value="PAP2/HPO"/>
</dbReference>
<organism evidence="3 4">
    <name type="scientific">Amycolatopsis pithecellobii</name>
    <dbReference type="NCBI Taxonomy" id="664692"/>
    <lineage>
        <taxon>Bacteria</taxon>
        <taxon>Bacillati</taxon>
        <taxon>Actinomycetota</taxon>
        <taxon>Actinomycetes</taxon>
        <taxon>Pseudonocardiales</taxon>
        <taxon>Pseudonocardiaceae</taxon>
        <taxon>Amycolatopsis</taxon>
    </lineage>
</organism>
<evidence type="ECO:0000256" key="1">
    <source>
        <dbReference type="SAM" id="Phobius"/>
    </source>
</evidence>
<dbReference type="Pfam" id="PF01569">
    <property type="entry name" value="PAP2"/>
    <property type="match status" value="1"/>
</dbReference>
<feature type="transmembrane region" description="Helical" evidence="1">
    <location>
        <begin position="84"/>
        <end position="104"/>
    </location>
</feature>
<dbReference type="Proteomes" id="UP000440096">
    <property type="component" value="Unassembled WGS sequence"/>
</dbReference>
<feature type="transmembrane region" description="Helical" evidence="1">
    <location>
        <begin position="55"/>
        <end position="77"/>
    </location>
</feature>
<dbReference type="EMBL" id="WMBA01000064">
    <property type="protein sequence ID" value="MTD58286.1"/>
    <property type="molecule type" value="Genomic_DNA"/>
</dbReference>
<dbReference type="InterPro" id="IPR036938">
    <property type="entry name" value="PAP2/HPO_sf"/>
</dbReference>
<feature type="transmembrane region" description="Helical" evidence="1">
    <location>
        <begin position="151"/>
        <end position="174"/>
    </location>
</feature>
<dbReference type="AlphaFoldDB" id="A0A6N7Z980"/>
<accession>A0A6N7Z980</accession>
<keyword evidence="1" id="KW-0472">Membrane</keyword>
<reference evidence="3 4" key="1">
    <citation type="submission" date="2019-11" db="EMBL/GenBank/DDBJ databases">
        <title>Draft genome of Amycolatopsis RM579.</title>
        <authorList>
            <person name="Duangmal K."/>
            <person name="Mingma R."/>
        </authorList>
    </citation>
    <scope>NUCLEOTIDE SEQUENCE [LARGE SCALE GENOMIC DNA]</scope>
    <source>
        <strain evidence="3 4">RM579</strain>
    </source>
</reference>
<sequence>MIRWPVTGVLFLGLFVALGLAVAKQPLGIDLTVTGAFQGLWRGTFGNLTKIVSDLLGLVLPAAAVAGLLVGAILAWYRGLRREALIVVRVLVVYGAARLTSWLGKPIFVRERPRAYAEFSYPSGHVVAIASTALAATLLCRWLAPALTRRVAVGSGLLTVLVALTRLVLGVHWLSDTVGAVLGVLGVGLLAAAVVRLLPGPVPERRSLPL</sequence>
<evidence type="ECO:0000259" key="2">
    <source>
        <dbReference type="SMART" id="SM00014"/>
    </source>
</evidence>
<feature type="transmembrane region" description="Helical" evidence="1">
    <location>
        <begin position="180"/>
        <end position="198"/>
    </location>
</feature>